<accession>A0ABQ1U9U5</accession>
<proteinExistence type="predicted"/>
<reference evidence="2" key="1">
    <citation type="journal article" date="2019" name="Int. J. Syst. Evol. Microbiol.">
        <title>The Global Catalogue of Microorganisms (GCM) 10K type strain sequencing project: providing services to taxonomists for standard genome sequencing and annotation.</title>
        <authorList>
            <consortium name="The Broad Institute Genomics Platform"/>
            <consortium name="The Broad Institute Genome Sequencing Center for Infectious Disease"/>
            <person name="Wu L."/>
            <person name="Ma J."/>
        </authorList>
    </citation>
    <scope>NUCLEOTIDE SEQUENCE [LARGE SCALE GENOMIC DNA]</scope>
    <source>
        <strain evidence="2">CGMCC 1.12707</strain>
    </source>
</reference>
<dbReference type="EMBL" id="BMFL01000035">
    <property type="protein sequence ID" value="GGF11396.1"/>
    <property type="molecule type" value="Genomic_DNA"/>
</dbReference>
<gene>
    <name evidence="1" type="ORF">GCM10010984_30550</name>
</gene>
<evidence type="ECO:0000313" key="2">
    <source>
        <dbReference type="Proteomes" id="UP000650994"/>
    </source>
</evidence>
<dbReference type="Proteomes" id="UP000650994">
    <property type="component" value="Unassembled WGS sequence"/>
</dbReference>
<organism evidence="1 2">
    <name type="scientific">Chishuiella changwenlii</name>
    <dbReference type="NCBI Taxonomy" id="1434701"/>
    <lineage>
        <taxon>Bacteria</taxon>
        <taxon>Pseudomonadati</taxon>
        <taxon>Bacteroidota</taxon>
        <taxon>Flavobacteriia</taxon>
        <taxon>Flavobacteriales</taxon>
        <taxon>Weeksellaceae</taxon>
        <taxon>Chishuiella</taxon>
    </lineage>
</organism>
<name>A0ABQ1U9U5_9FLAO</name>
<comment type="caution">
    <text evidence="1">The sequence shown here is derived from an EMBL/GenBank/DDBJ whole genome shotgun (WGS) entry which is preliminary data.</text>
</comment>
<sequence>MEKNVKTKILMNGYLHNINWRRCFYEENFFIVNFTIDENINISHENSLFLFSFQQGFIAYKSENKVIVNKNILSCLNQTR</sequence>
<evidence type="ECO:0000313" key="1">
    <source>
        <dbReference type="EMBL" id="GGF11396.1"/>
    </source>
</evidence>
<keyword evidence="2" id="KW-1185">Reference proteome</keyword>
<protein>
    <submittedName>
        <fullName evidence="1">Uncharacterized protein</fullName>
    </submittedName>
</protein>